<evidence type="ECO:0000313" key="4">
    <source>
        <dbReference type="EMBL" id="ERK53686.1"/>
    </source>
</evidence>
<proteinExistence type="predicted"/>
<feature type="active site" description="Acyl-thioester intermediate" evidence="2">
    <location>
        <position position="230"/>
    </location>
</feature>
<accession>U2QB91</accession>
<keyword evidence="3" id="KW-0472">Membrane</keyword>
<dbReference type="SUPFAM" id="SSF63817">
    <property type="entry name" value="Sortase"/>
    <property type="match status" value="1"/>
</dbReference>
<dbReference type="GO" id="GO:0016787">
    <property type="term" value="F:hydrolase activity"/>
    <property type="evidence" value="ECO:0007669"/>
    <property type="project" value="UniProtKB-KW"/>
</dbReference>
<evidence type="ECO:0000256" key="2">
    <source>
        <dbReference type="PIRSR" id="PIRSR605754-1"/>
    </source>
</evidence>
<keyword evidence="3" id="KW-1133">Transmembrane helix</keyword>
<reference evidence="4" key="1">
    <citation type="submission" date="2013-08" db="EMBL/GenBank/DDBJ databases">
        <authorList>
            <person name="Durkin A.S."/>
            <person name="Haft D.R."/>
            <person name="McCorrison J."/>
            <person name="Torralba M."/>
            <person name="Gillis M."/>
            <person name="Haft D.H."/>
            <person name="Methe B."/>
            <person name="Sutton G."/>
            <person name="Nelson K.E."/>
        </authorList>
    </citation>
    <scope>NUCLEOTIDE SEQUENCE [LARGE SCALE GENOMIC DNA]</scope>
    <source>
        <strain evidence="4">F0233</strain>
    </source>
</reference>
<sequence>MPDERPAEDTAKRTWRLSPFSLLAGLLALVGMVVFAYPTVAGWISRYNQSKVVSDYASDVATAEPDAAEQLARARAYNDALNAGAMLQAGSNVPTGDGTSADDSLDYDSMLTADSQGLMARLKITSIDLDLPVYHGTSDETLLKGLGHLKGTSLPVGGVGTHAVITGHRGLAQAEMFTRLNEVKVGDRFVIEVFGEVLTYQVNDTRVVEPTETQTLSVQAGHDLVTLVTCTPLGINTHRILVTGERVEPTPTEDIEAAGRPADPGFPWWAPAMAGGTALIGVYVWRAGYEPARTRTREE</sequence>
<dbReference type="InterPro" id="IPR042002">
    <property type="entry name" value="Sortase_C"/>
</dbReference>
<organism evidence="4 5">
    <name type="scientific">Propionibacterium acidifaciens F0233</name>
    <dbReference type="NCBI Taxonomy" id="553198"/>
    <lineage>
        <taxon>Bacteria</taxon>
        <taxon>Bacillati</taxon>
        <taxon>Actinomycetota</taxon>
        <taxon>Actinomycetes</taxon>
        <taxon>Propionibacteriales</taxon>
        <taxon>Propionibacteriaceae</taxon>
        <taxon>Propionibacterium</taxon>
    </lineage>
</organism>
<dbReference type="Pfam" id="PF04203">
    <property type="entry name" value="Sortase"/>
    <property type="match status" value="1"/>
</dbReference>
<dbReference type="EMBL" id="ACVN02000230">
    <property type="protein sequence ID" value="ERK53686.1"/>
    <property type="molecule type" value="Genomic_DNA"/>
</dbReference>
<dbReference type="InterPro" id="IPR005754">
    <property type="entry name" value="Sortase"/>
</dbReference>
<comment type="caution">
    <text evidence="4">The sequence shown here is derived from an EMBL/GenBank/DDBJ whole genome shotgun (WGS) entry which is preliminary data.</text>
</comment>
<evidence type="ECO:0000256" key="3">
    <source>
        <dbReference type="SAM" id="Phobius"/>
    </source>
</evidence>
<keyword evidence="1" id="KW-0378">Hydrolase</keyword>
<evidence type="ECO:0000256" key="1">
    <source>
        <dbReference type="ARBA" id="ARBA00022801"/>
    </source>
</evidence>
<dbReference type="Proteomes" id="UP000017052">
    <property type="component" value="Unassembled WGS sequence"/>
</dbReference>
<feature type="transmembrane region" description="Helical" evidence="3">
    <location>
        <begin position="20"/>
        <end position="44"/>
    </location>
</feature>
<gene>
    <name evidence="4" type="ORF">HMPREF0682_1505</name>
</gene>
<name>U2QB91_9ACTN</name>
<keyword evidence="5" id="KW-1185">Reference proteome</keyword>
<dbReference type="NCBIfam" id="TIGR01076">
    <property type="entry name" value="sortase_fam"/>
    <property type="match status" value="1"/>
</dbReference>
<feature type="active site" description="Proton donor/acceptor" evidence="2">
    <location>
        <position position="168"/>
    </location>
</feature>
<protein>
    <submittedName>
        <fullName evidence="4">Fimbrial assembly sortase</fullName>
    </submittedName>
</protein>
<dbReference type="CDD" id="cd05827">
    <property type="entry name" value="Sortase_C"/>
    <property type="match status" value="1"/>
</dbReference>
<keyword evidence="3" id="KW-0812">Transmembrane</keyword>
<dbReference type="InterPro" id="IPR023365">
    <property type="entry name" value="Sortase_dom-sf"/>
</dbReference>
<evidence type="ECO:0000313" key="5">
    <source>
        <dbReference type="Proteomes" id="UP000017052"/>
    </source>
</evidence>
<dbReference type="NCBIfam" id="NF033745">
    <property type="entry name" value="class_C_sortase"/>
    <property type="match status" value="1"/>
</dbReference>
<dbReference type="Gene3D" id="2.40.260.10">
    <property type="entry name" value="Sortase"/>
    <property type="match status" value="1"/>
</dbReference>
<dbReference type="AlphaFoldDB" id="U2QB91"/>